<dbReference type="PANTHER" id="PTHR38248:SF2">
    <property type="entry name" value="FUNK1 11"/>
    <property type="match status" value="1"/>
</dbReference>
<dbReference type="HOGENOM" id="CLU_014053_0_0_1"/>
<evidence type="ECO:0000313" key="3">
    <source>
        <dbReference type="EMBL" id="EPQ50544.1"/>
    </source>
</evidence>
<dbReference type="GeneID" id="19302857"/>
<dbReference type="Pfam" id="PF17667">
    <property type="entry name" value="Pkinase_fungal"/>
    <property type="match status" value="1"/>
</dbReference>
<dbReference type="AlphaFoldDB" id="S7RDP0"/>
<protein>
    <recommendedName>
        <fullName evidence="2">Fungal-type protein kinase domain-containing protein</fullName>
    </recommendedName>
</protein>
<dbReference type="PROSITE" id="PS00109">
    <property type="entry name" value="PROTEIN_KINASE_TYR"/>
    <property type="match status" value="1"/>
</dbReference>
<evidence type="ECO:0000313" key="4">
    <source>
        <dbReference type="Proteomes" id="UP000030669"/>
    </source>
</evidence>
<feature type="region of interest" description="Disordered" evidence="1">
    <location>
        <begin position="1"/>
        <end position="90"/>
    </location>
</feature>
<feature type="compositionally biased region" description="Pro residues" evidence="1">
    <location>
        <begin position="1"/>
        <end position="18"/>
    </location>
</feature>
<dbReference type="OMA" id="HRCITIT"/>
<proteinExistence type="predicted"/>
<dbReference type="OrthoDB" id="5569250at2759"/>
<dbReference type="GO" id="GO:0004672">
    <property type="term" value="F:protein kinase activity"/>
    <property type="evidence" value="ECO:0007669"/>
    <property type="project" value="InterPro"/>
</dbReference>
<dbReference type="Proteomes" id="UP000030669">
    <property type="component" value="Unassembled WGS sequence"/>
</dbReference>
<dbReference type="EMBL" id="KB469315">
    <property type="protein sequence ID" value="EPQ50544.1"/>
    <property type="molecule type" value="Genomic_DNA"/>
</dbReference>
<feature type="compositionally biased region" description="Polar residues" evidence="1">
    <location>
        <begin position="771"/>
        <end position="780"/>
    </location>
</feature>
<dbReference type="SUPFAM" id="SSF56112">
    <property type="entry name" value="Protein kinase-like (PK-like)"/>
    <property type="match status" value="1"/>
</dbReference>
<keyword evidence="4" id="KW-1185">Reference proteome</keyword>
<accession>S7RDP0</accession>
<feature type="domain" description="Fungal-type protein kinase" evidence="2">
    <location>
        <begin position="251"/>
        <end position="623"/>
    </location>
</feature>
<dbReference type="InterPro" id="IPR040976">
    <property type="entry name" value="Pkinase_fungal"/>
</dbReference>
<reference evidence="3 4" key="1">
    <citation type="journal article" date="2012" name="Science">
        <title>The Paleozoic origin of enzymatic lignin decomposition reconstructed from 31 fungal genomes.</title>
        <authorList>
            <person name="Floudas D."/>
            <person name="Binder M."/>
            <person name="Riley R."/>
            <person name="Barry K."/>
            <person name="Blanchette R.A."/>
            <person name="Henrissat B."/>
            <person name="Martinez A.T."/>
            <person name="Otillar R."/>
            <person name="Spatafora J.W."/>
            <person name="Yadav J.S."/>
            <person name="Aerts A."/>
            <person name="Benoit I."/>
            <person name="Boyd A."/>
            <person name="Carlson A."/>
            <person name="Copeland A."/>
            <person name="Coutinho P.M."/>
            <person name="de Vries R.P."/>
            <person name="Ferreira P."/>
            <person name="Findley K."/>
            <person name="Foster B."/>
            <person name="Gaskell J."/>
            <person name="Glotzer D."/>
            <person name="Gorecki P."/>
            <person name="Heitman J."/>
            <person name="Hesse C."/>
            <person name="Hori C."/>
            <person name="Igarashi K."/>
            <person name="Jurgens J.A."/>
            <person name="Kallen N."/>
            <person name="Kersten P."/>
            <person name="Kohler A."/>
            <person name="Kuees U."/>
            <person name="Kumar T.K.A."/>
            <person name="Kuo A."/>
            <person name="LaButti K."/>
            <person name="Larrondo L.F."/>
            <person name="Lindquist E."/>
            <person name="Ling A."/>
            <person name="Lombard V."/>
            <person name="Lucas S."/>
            <person name="Lundell T."/>
            <person name="Martin R."/>
            <person name="McLaughlin D.J."/>
            <person name="Morgenstern I."/>
            <person name="Morin E."/>
            <person name="Murat C."/>
            <person name="Nagy L.G."/>
            <person name="Nolan M."/>
            <person name="Ohm R.A."/>
            <person name="Patyshakuliyeva A."/>
            <person name="Rokas A."/>
            <person name="Ruiz-Duenas F.J."/>
            <person name="Sabat G."/>
            <person name="Salamov A."/>
            <person name="Samejima M."/>
            <person name="Schmutz J."/>
            <person name="Slot J.C."/>
            <person name="St John F."/>
            <person name="Stenlid J."/>
            <person name="Sun H."/>
            <person name="Sun S."/>
            <person name="Syed K."/>
            <person name="Tsang A."/>
            <person name="Wiebenga A."/>
            <person name="Young D."/>
            <person name="Pisabarro A."/>
            <person name="Eastwood D.C."/>
            <person name="Martin F."/>
            <person name="Cullen D."/>
            <person name="Grigoriev I.V."/>
            <person name="Hibbett D.S."/>
        </authorList>
    </citation>
    <scope>NUCLEOTIDE SEQUENCE [LARGE SCALE GENOMIC DNA]</scope>
    <source>
        <strain evidence="3 4">ATCC 11539</strain>
    </source>
</reference>
<dbReference type="KEGG" id="gtr:GLOTRDRAFT_133910"/>
<dbReference type="InterPro" id="IPR011009">
    <property type="entry name" value="Kinase-like_dom_sf"/>
</dbReference>
<dbReference type="Gene3D" id="1.10.510.10">
    <property type="entry name" value="Transferase(Phosphotransferase) domain 1"/>
    <property type="match status" value="1"/>
</dbReference>
<dbReference type="RefSeq" id="XP_007871071.1">
    <property type="nucleotide sequence ID" value="XM_007872880.1"/>
</dbReference>
<dbReference type="PANTHER" id="PTHR38248">
    <property type="entry name" value="FUNK1 6"/>
    <property type="match status" value="1"/>
</dbReference>
<evidence type="ECO:0000259" key="2">
    <source>
        <dbReference type="Pfam" id="PF17667"/>
    </source>
</evidence>
<feature type="compositionally biased region" description="Low complexity" evidence="1">
    <location>
        <begin position="19"/>
        <end position="37"/>
    </location>
</feature>
<feature type="compositionally biased region" description="Basic and acidic residues" evidence="1">
    <location>
        <begin position="809"/>
        <end position="825"/>
    </location>
</feature>
<sequence length="825" mass="92366">MSEPALTPPPDTPDPASPLAPLLDDDALPAAAASSPSRDLGATSPAPEDDNDDGRPRTPTGKQPAVIKFNTPVSHPSNRPLASGRNFHSQDVGLGTLKTEAGTEASRLHVGPVSMKDFMRLTFQRHFSEVVEDVSQRISPDDQARVSARLGTIPTGEGVERKMYTPLKEGMNDMCSSLWKKNSPIELETVESTKDPQDPGTPDLIIKESGMGLCPWPCALAFVEVEPQDKQDPFYYTDGSAAKAVYDYQLKVWDQISYYATVSFRRRPRCFLCGIGVFGNRARFFRFDRSSILVSEAFEYKENPEPLWQFLAGFGAQGYYGSGVDPTIDFEVHGHDALLQEKIQKAREKRLLSEEAEKLHNDILRAQSSTIRVPSKDGAKLEQYITVGPPLVTSTALLGRGTCTWLAFPVPGTVENPERSNEDHFVIIKDSWRDPTRRLEGDIYDIIHGKDYVPGVARKRSDVDLVEPPDPNNKMHRTLAHVLNTHILDKNSPRKCPPRIHHRCILNSVGIPLSRFLCTREALEAIYDSLLGHEQMSKKDILHRDISVNNIMISAYPEVERCKGFLIDVEYATVVGEPGSESDLREITGTIQFLSIARLRKTAQLPAHETWNDLESYFWTIAYLYIHHRPHTLSEQVISEIFAFCHPDLRATMVKTHVETMQILCGPDENSEGGERARTRRENAPLTYFIHEFATLVASHYQDSSFVKKYYPKNPGDFFQLETHEELKNAFCKALDSDRWPSNDGATPFRLIEAPKKAARATTAANLASGIESNRTSGSGSKRKRDDEENSSTKRARPTGANGQDDTEKEITIRRLKDRLPAVLD</sequence>
<gene>
    <name evidence="3" type="ORF">GLOTRDRAFT_133910</name>
</gene>
<evidence type="ECO:0000256" key="1">
    <source>
        <dbReference type="SAM" id="MobiDB-lite"/>
    </source>
</evidence>
<organism evidence="3 4">
    <name type="scientific">Gloeophyllum trabeum (strain ATCC 11539 / FP-39264 / Madison 617)</name>
    <name type="common">Brown rot fungus</name>
    <dbReference type="NCBI Taxonomy" id="670483"/>
    <lineage>
        <taxon>Eukaryota</taxon>
        <taxon>Fungi</taxon>
        <taxon>Dikarya</taxon>
        <taxon>Basidiomycota</taxon>
        <taxon>Agaricomycotina</taxon>
        <taxon>Agaricomycetes</taxon>
        <taxon>Gloeophyllales</taxon>
        <taxon>Gloeophyllaceae</taxon>
        <taxon>Gloeophyllum</taxon>
    </lineage>
</organism>
<dbReference type="InterPro" id="IPR008266">
    <property type="entry name" value="Tyr_kinase_AS"/>
</dbReference>
<feature type="region of interest" description="Disordered" evidence="1">
    <location>
        <begin position="765"/>
        <end position="825"/>
    </location>
</feature>
<name>S7RDP0_GLOTA</name>